<evidence type="ECO:0000313" key="2">
    <source>
        <dbReference type="EMBL" id="AFP06312.1"/>
    </source>
</evidence>
<dbReference type="PANTHER" id="PTHR15657">
    <property type="entry name" value="THYROID TRANSCRIPTION FACTOR 1-ASSOCIATED PROTEIN 26"/>
    <property type="match status" value="1"/>
</dbReference>
<feature type="compositionally biased region" description="Low complexity" evidence="1">
    <location>
        <begin position="10"/>
        <end position="23"/>
    </location>
</feature>
<evidence type="ECO:0000256" key="1">
    <source>
        <dbReference type="SAM" id="MobiDB-lite"/>
    </source>
</evidence>
<feature type="region of interest" description="Disordered" evidence="1">
    <location>
        <begin position="111"/>
        <end position="141"/>
    </location>
</feature>
<dbReference type="AlphaFoldDB" id="V9L445"/>
<dbReference type="EMBL" id="JW873795">
    <property type="protein sequence ID" value="AFP06312.1"/>
    <property type="molecule type" value="mRNA"/>
</dbReference>
<protein>
    <submittedName>
        <fullName evidence="2">Thyroid transcription factor 1-associated protein 26-like protein</fullName>
    </submittedName>
</protein>
<dbReference type="PRINTS" id="PR01854">
    <property type="entry name" value="BR22PROTEIN"/>
</dbReference>
<feature type="region of interest" description="Disordered" evidence="1">
    <location>
        <begin position="1"/>
        <end position="49"/>
    </location>
</feature>
<feature type="compositionally biased region" description="Basic and acidic residues" evidence="1">
    <location>
        <begin position="111"/>
        <end position="122"/>
    </location>
</feature>
<dbReference type="GO" id="GO:0005634">
    <property type="term" value="C:nucleus"/>
    <property type="evidence" value="ECO:0007669"/>
    <property type="project" value="TreeGrafter"/>
</dbReference>
<name>V9L445_CALMI</name>
<dbReference type="PANTHER" id="PTHR15657:SF1">
    <property type="entry name" value="THYROID TRANSCRIPTION FACTOR 1-ASSOCIATED PROTEIN 26"/>
    <property type="match status" value="1"/>
</dbReference>
<sequence length="219" mass="25743">MSGRGGEGVRGALRSSARGARTLGRGRGLGLGRGRGQGRARGAERYKKRLGSLREGQGFAFQRKQKIKHDYNKLLRKERKAHPPREVEYTESYPDHLRHLYLAEEKMLRKQSKKLEDEKKTASESQPDIQEETIRKKKNKMSSYQKINEEYNRLQAERAKLKAEAEKRQREKEEAQKKYQEQKQEKYKILSQKTKKGQPNLNVQMEYLLKKIEQNRETK</sequence>
<dbReference type="InterPro" id="IPR013730">
    <property type="entry name" value="Fyv7/TAP26"/>
</dbReference>
<proteinExistence type="evidence at transcript level"/>
<feature type="region of interest" description="Disordered" evidence="1">
    <location>
        <begin position="161"/>
        <end position="186"/>
    </location>
</feature>
<accession>V9L445</accession>
<feature type="compositionally biased region" description="Gly residues" evidence="1">
    <location>
        <begin position="25"/>
        <end position="39"/>
    </location>
</feature>
<reference evidence="2" key="1">
    <citation type="journal article" date="2014" name="Nature">
        <title>Elephant shark genome provides unique insights into gnathostome evolution.</title>
        <authorList>
            <consortium name="International Elephant Shark Genome Sequencing Consortium"/>
            <person name="Venkatesh B."/>
            <person name="Lee A.P."/>
            <person name="Ravi V."/>
            <person name="Maurya A.K."/>
            <person name="Lian M.M."/>
            <person name="Swann J.B."/>
            <person name="Ohta Y."/>
            <person name="Flajnik M.F."/>
            <person name="Sutoh Y."/>
            <person name="Kasahara M."/>
            <person name="Hoon S."/>
            <person name="Gangu V."/>
            <person name="Roy S.W."/>
            <person name="Irimia M."/>
            <person name="Korzh V."/>
            <person name="Kondrychyn I."/>
            <person name="Lim Z.W."/>
            <person name="Tay B.H."/>
            <person name="Tohari S."/>
            <person name="Kong K.W."/>
            <person name="Ho S."/>
            <person name="Lorente-Galdos B."/>
            <person name="Quilez J."/>
            <person name="Marques-Bonet T."/>
            <person name="Raney B.J."/>
            <person name="Ingham P.W."/>
            <person name="Tay A."/>
            <person name="Hillier L.W."/>
            <person name="Minx P."/>
            <person name="Boehm T."/>
            <person name="Wilson R.K."/>
            <person name="Brenner S."/>
            <person name="Warren W.C."/>
        </authorList>
    </citation>
    <scope>NUCLEOTIDE SEQUENCE</scope>
    <source>
        <tissue evidence="2">Brain</tissue>
    </source>
</reference>
<dbReference type="Pfam" id="PF08524">
    <property type="entry name" value="rRNA_processing"/>
    <property type="match status" value="1"/>
</dbReference>
<organism evidence="2">
    <name type="scientific">Callorhinchus milii</name>
    <name type="common">Ghost shark</name>
    <dbReference type="NCBI Taxonomy" id="7868"/>
    <lineage>
        <taxon>Eukaryota</taxon>
        <taxon>Metazoa</taxon>
        <taxon>Chordata</taxon>
        <taxon>Craniata</taxon>
        <taxon>Vertebrata</taxon>
        <taxon>Chondrichthyes</taxon>
        <taxon>Holocephali</taxon>
        <taxon>Chimaeriformes</taxon>
        <taxon>Callorhinchidae</taxon>
        <taxon>Callorhinchus</taxon>
    </lineage>
</organism>